<dbReference type="InterPro" id="IPR036412">
    <property type="entry name" value="HAD-like_sf"/>
</dbReference>
<gene>
    <name evidence="1" type="ORF">QX51_14685</name>
</gene>
<accession>A0A0B3VU33</accession>
<evidence type="ECO:0000313" key="2">
    <source>
        <dbReference type="Proteomes" id="UP000031189"/>
    </source>
</evidence>
<name>A0A0B3VU33_9FIRM</name>
<dbReference type="SUPFAM" id="SSF56784">
    <property type="entry name" value="HAD-like"/>
    <property type="match status" value="1"/>
</dbReference>
<dbReference type="InterPro" id="IPR023214">
    <property type="entry name" value="HAD_sf"/>
</dbReference>
<keyword evidence="2" id="KW-1185">Reference proteome</keyword>
<sequence>MIKVDIPGRESLELDNLVLDFNGTIAVDGRILENIKKPLTELSKLINIYVITADTYGVAQEECEKLDLKVITIPTGCAGVHKSELVKKLGQKYTAAIGNGFNDIEMFKNAELSVAVIEGEGTCSKLIINSDIVTRSIGEALNLFLIPNHIKADLRW</sequence>
<protein>
    <submittedName>
        <fullName evidence="1">ATPase P</fullName>
    </submittedName>
</protein>
<dbReference type="Gene3D" id="3.40.50.1000">
    <property type="entry name" value="HAD superfamily/HAD-like"/>
    <property type="match status" value="1"/>
</dbReference>
<evidence type="ECO:0000313" key="1">
    <source>
        <dbReference type="EMBL" id="KHS56318.1"/>
    </source>
</evidence>
<dbReference type="OrthoDB" id="159409at2"/>
<organism evidence="1 2">
    <name type="scientific">Terrisporobacter othiniensis</name>
    <dbReference type="NCBI Taxonomy" id="1577792"/>
    <lineage>
        <taxon>Bacteria</taxon>
        <taxon>Bacillati</taxon>
        <taxon>Bacillota</taxon>
        <taxon>Clostridia</taxon>
        <taxon>Peptostreptococcales</taxon>
        <taxon>Peptostreptococcaceae</taxon>
        <taxon>Terrisporobacter</taxon>
    </lineage>
</organism>
<dbReference type="Pfam" id="PF08282">
    <property type="entry name" value="Hydrolase_3"/>
    <property type="match status" value="1"/>
</dbReference>
<proteinExistence type="predicted"/>
<dbReference type="AlphaFoldDB" id="A0A0B3VU33"/>
<dbReference type="EMBL" id="JWHR01000115">
    <property type="protein sequence ID" value="KHS56318.1"/>
    <property type="molecule type" value="Genomic_DNA"/>
</dbReference>
<reference evidence="1 2" key="1">
    <citation type="submission" date="2014-12" db="EMBL/GenBank/DDBJ databases">
        <title>Draft genome sequence of Terrisporobacter sp. 08-306576, isolated from the blood culture of a bacteremia patient.</title>
        <authorList>
            <person name="Lund L.C."/>
            <person name="Sydenham T.V."/>
            <person name="Hogh S.V."/>
            <person name="Skov M.N."/>
            <person name="Kemp M."/>
            <person name="Justesen U.S."/>
        </authorList>
    </citation>
    <scope>NUCLEOTIDE SEQUENCE [LARGE SCALE GENOMIC DNA]</scope>
    <source>
        <strain evidence="1 2">08-306576</strain>
    </source>
</reference>
<comment type="caution">
    <text evidence="1">The sequence shown here is derived from an EMBL/GenBank/DDBJ whole genome shotgun (WGS) entry which is preliminary data.</text>
</comment>
<dbReference type="Proteomes" id="UP000031189">
    <property type="component" value="Unassembled WGS sequence"/>
</dbReference>
<dbReference type="RefSeq" id="WP_039680641.1">
    <property type="nucleotide sequence ID" value="NZ_JAWGXO010000011.1"/>
</dbReference>
<dbReference type="STRING" id="1577792.QX51_14685"/>